<dbReference type="Proteomes" id="UP000037696">
    <property type="component" value="Unassembled WGS sequence"/>
</dbReference>
<evidence type="ECO:0000313" key="2">
    <source>
        <dbReference type="Proteomes" id="UP000037696"/>
    </source>
</evidence>
<evidence type="ECO:0000313" key="1">
    <source>
        <dbReference type="EMBL" id="KOS46978.1"/>
    </source>
</evidence>
<comment type="caution">
    <text evidence="1">The sequence shown here is derived from an EMBL/GenBank/DDBJ whole genome shotgun (WGS) entry which is preliminary data.</text>
</comment>
<proteinExistence type="predicted"/>
<sequence>MHKPLMAELLGVSITDSKSSAGRGLSLYKIPQIPASIACIVPTLSIHMVDLLPLNLALLVYDTRTDNYYLYIPYHTIPYLHTTYICRLVYNRKTEQKIMGRAGIEPATLRTSIARSPN</sequence>
<organism evidence="1 2">
    <name type="scientific">Penicillium nordicum</name>
    <dbReference type="NCBI Taxonomy" id="229535"/>
    <lineage>
        <taxon>Eukaryota</taxon>
        <taxon>Fungi</taxon>
        <taxon>Dikarya</taxon>
        <taxon>Ascomycota</taxon>
        <taxon>Pezizomycotina</taxon>
        <taxon>Eurotiomycetes</taxon>
        <taxon>Eurotiomycetidae</taxon>
        <taxon>Eurotiales</taxon>
        <taxon>Aspergillaceae</taxon>
        <taxon>Penicillium</taxon>
    </lineage>
</organism>
<keyword evidence="2" id="KW-1185">Reference proteome</keyword>
<protein>
    <submittedName>
        <fullName evidence="1">Uncharacterized protein</fullName>
    </submittedName>
</protein>
<dbReference type="EMBL" id="LHQQ01000022">
    <property type="protein sequence ID" value="KOS46978.1"/>
    <property type="molecule type" value="Genomic_DNA"/>
</dbReference>
<reference evidence="1 2" key="1">
    <citation type="submission" date="2015-08" db="EMBL/GenBank/DDBJ databases">
        <title>Genome sequencing of Penicillium nordicum.</title>
        <authorList>
            <person name="Nguyen H.D."/>
            <person name="Seifert K.A."/>
        </authorList>
    </citation>
    <scope>NUCLEOTIDE SEQUENCE [LARGE SCALE GENOMIC DNA]</scope>
    <source>
        <strain evidence="1 2">DAOMC 185683</strain>
    </source>
</reference>
<accession>A0A0M8P7W5</accession>
<dbReference type="AlphaFoldDB" id="A0A0M8P7W5"/>
<name>A0A0M8P7W5_9EURO</name>
<gene>
    <name evidence="1" type="ORF">ACN38_g2076</name>
</gene>